<dbReference type="Proteomes" id="UP000610594">
    <property type="component" value="Unassembled WGS sequence"/>
</dbReference>
<evidence type="ECO:0000313" key="1">
    <source>
        <dbReference type="EMBL" id="NHZ64902.1"/>
    </source>
</evidence>
<proteinExistence type="predicted"/>
<sequence>MSEAPATPIERIGIHEGSIGLPLGYEDRTANIFVPGDPQFQPNLSIARDWLIEGETLASYVDRQLGILKARIPNHKFIGRVPEQLGQNNPAWIGERIEAHYKNGAQMIRQRQAAFLIGSKRALIFTMASPHPFNDKLEALWRGWLDSFVPFEDTPDGSSAAVV</sequence>
<dbReference type="Gene3D" id="3.40.1000.10">
    <property type="entry name" value="Mog1/PsbP, alpha/beta/alpha sandwich"/>
    <property type="match status" value="1"/>
</dbReference>
<accession>A0ABX0MS55</accession>
<name>A0ABX0MS55_9BURK</name>
<dbReference type="InterPro" id="IPR014894">
    <property type="entry name" value="DcrB/EagT6"/>
</dbReference>
<dbReference type="InterPro" id="IPR016123">
    <property type="entry name" value="Mog1/PsbP_a/b/a-sand"/>
</dbReference>
<dbReference type="RefSeq" id="WP_167238913.1">
    <property type="nucleotide sequence ID" value="NZ_WHJF01000065.1"/>
</dbReference>
<organism evidence="1 2">
    <name type="scientific">Massilia genomosp. 1</name>
    <dbReference type="NCBI Taxonomy" id="2609280"/>
    <lineage>
        <taxon>Bacteria</taxon>
        <taxon>Pseudomonadati</taxon>
        <taxon>Pseudomonadota</taxon>
        <taxon>Betaproteobacteria</taxon>
        <taxon>Burkholderiales</taxon>
        <taxon>Oxalobacteraceae</taxon>
        <taxon>Telluria group</taxon>
        <taxon>Massilia</taxon>
    </lineage>
</organism>
<comment type="caution">
    <text evidence="1">The sequence shown here is derived from an EMBL/GenBank/DDBJ whole genome shotgun (WGS) entry which is preliminary data.</text>
</comment>
<gene>
    <name evidence="1" type="ORF">F1735_21800</name>
</gene>
<keyword evidence="2" id="KW-1185">Reference proteome</keyword>
<dbReference type="EMBL" id="WHJF01000065">
    <property type="protein sequence ID" value="NHZ64902.1"/>
    <property type="molecule type" value="Genomic_DNA"/>
</dbReference>
<dbReference type="Pfam" id="PF08786">
    <property type="entry name" value="DcrB"/>
    <property type="match status" value="1"/>
</dbReference>
<dbReference type="SUPFAM" id="SSF55724">
    <property type="entry name" value="Mog1p/PsbP-like"/>
    <property type="match status" value="1"/>
</dbReference>
<evidence type="ECO:0000313" key="2">
    <source>
        <dbReference type="Proteomes" id="UP000610594"/>
    </source>
</evidence>
<protein>
    <submittedName>
        <fullName evidence="1">DUF1795 domain-containing protein</fullName>
    </submittedName>
</protein>
<reference evidence="1 2" key="1">
    <citation type="submission" date="2019-10" db="EMBL/GenBank/DDBJ databases">
        <title>Taxonomy of Antarctic Massilia spp.: description of Massilia rubra sp. nov., Massilia aquatica sp. nov., Massilia mucilaginosa sp. nov., Massilia frigida sp. nov. isolated from streams, lakes and regoliths.</title>
        <authorList>
            <person name="Holochova P."/>
            <person name="Sedlacek I."/>
            <person name="Kralova S."/>
            <person name="Maslanova I."/>
            <person name="Busse H.-J."/>
            <person name="Stankova E."/>
            <person name="Vrbovska V."/>
            <person name="Kovarovic V."/>
            <person name="Bartak M."/>
            <person name="Svec P."/>
            <person name="Pantucek R."/>
        </authorList>
    </citation>
    <scope>NUCLEOTIDE SEQUENCE [LARGE SCALE GENOMIC DNA]</scope>
    <source>
        <strain evidence="1 2">CCM 8694</strain>
    </source>
</reference>